<dbReference type="SMART" id="SM00857">
    <property type="entry name" value="Resolvase"/>
    <property type="match status" value="1"/>
</dbReference>
<dbReference type="InterPro" id="IPR006119">
    <property type="entry name" value="Resolv_N"/>
</dbReference>
<evidence type="ECO:0000256" key="5">
    <source>
        <dbReference type="PROSITE-ProRule" id="PRU10137"/>
    </source>
</evidence>
<dbReference type="InterPro" id="IPR041718">
    <property type="entry name" value="IS607_transposase-like"/>
</dbReference>
<evidence type="ECO:0000313" key="8">
    <source>
        <dbReference type="Proteomes" id="UP000287224"/>
    </source>
</evidence>
<keyword evidence="3" id="KW-0233">DNA recombination</keyword>
<dbReference type="PANTHER" id="PTHR36172">
    <property type="match status" value="1"/>
</dbReference>
<dbReference type="FunFam" id="3.40.50.1390:FF:000002">
    <property type="entry name" value="ORF1 in transposon ISC1904"/>
    <property type="match status" value="1"/>
</dbReference>
<dbReference type="GO" id="GO:0003677">
    <property type="term" value="F:DNA binding"/>
    <property type="evidence" value="ECO:0007669"/>
    <property type="project" value="UniProtKB-KW"/>
</dbReference>
<dbReference type="InterPro" id="IPR006118">
    <property type="entry name" value="Recombinase_CS"/>
</dbReference>
<dbReference type="InterPro" id="IPR051491">
    <property type="entry name" value="Recombinase/Transposase-rel"/>
</dbReference>
<sequence length="195" mass="22111">MKLSQYAKQQGISYKTAWRWYKAGQLDAYQTATGTVIVRDQPAISASTGRIALYARVSSADQKDDLARQMERLRTYALARGYQVAKEVTEIASGLNDQRPKLSKLLQDRSIGTIVVEHRDRLTRCGFHYIEQLLANEGRQVEVIFPSETTDDLVDDFVSVISSMAARIYGRRNSTRRAAQIKACIEKQMEEEEEA</sequence>
<dbReference type="Pfam" id="PF00239">
    <property type="entry name" value="Resolvase"/>
    <property type="match status" value="1"/>
</dbReference>
<dbReference type="NCBIfam" id="NF033518">
    <property type="entry name" value="transpos_IS607"/>
    <property type="match status" value="1"/>
</dbReference>
<name>A0A401ZR36_9CHLR</name>
<dbReference type="SUPFAM" id="SSF53041">
    <property type="entry name" value="Resolvase-like"/>
    <property type="match status" value="1"/>
</dbReference>
<dbReference type="OrthoDB" id="158926at2"/>
<dbReference type="GO" id="GO:0015074">
    <property type="term" value="P:DNA integration"/>
    <property type="evidence" value="ECO:0007669"/>
    <property type="project" value="UniProtKB-KW"/>
</dbReference>
<reference evidence="8" key="1">
    <citation type="submission" date="2018-12" db="EMBL/GenBank/DDBJ databases">
        <title>Tengunoibacter tsumagoiensis gen. nov., sp. nov., Dictyobacter kobayashii sp. nov., D. alpinus sp. nov., and D. joshuensis sp. nov. and description of Dictyobacteraceae fam. nov. within the order Ktedonobacterales isolated from Tengu-no-mugimeshi.</title>
        <authorList>
            <person name="Wang C.M."/>
            <person name="Zheng Y."/>
            <person name="Sakai Y."/>
            <person name="Toyoda A."/>
            <person name="Minakuchi Y."/>
            <person name="Abe K."/>
            <person name="Yokota A."/>
            <person name="Yabe S."/>
        </authorList>
    </citation>
    <scope>NUCLEOTIDE SEQUENCE [LARGE SCALE GENOMIC DNA]</scope>
    <source>
        <strain evidence="8">S-27</strain>
    </source>
</reference>
<comment type="caution">
    <text evidence="7">The sequence shown here is derived from an EMBL/GenBank/DDBJ whole genome shotgun (WGS) entry which is preliminary data.</text>
</comment>
<keyword evidence="1" id="KW-0229">DNA integration</keyword>
<evidence type="ECO:0000256" key="3">
    <source>
        <dbReference type="ARBA" id="ARBA00023172"/>
    </source>
</evidence>
<gene>
    <name evidence="7" type="ORF">KDAU_67070</name>
</gene>
<proteinExistence type="predicted"/>
<dbReference type="GO" id="GO:0000150">
    <property type="term" value="F:DNA strand exchange activity"/>
    <property type="evidence" value="ECO:0007669"/>
    <property type="project" value="InterPro"/>
</dbReference>
<evidence type="ECO:0000256" key="1">
    <source>
        <dbReference type="ARBA" id="ARBA00022908"/>
    </source>
</evidence>
<feature type="domain" description="Resolvase/invertase-type recombinase catalytic" evidence="6">
    <location>
        <begin position="50"/>
        <end position="195"/>
    </location>
</feature>
<dbReference type="Proteomes" id="UP000287224">
    <property type="component" value="Unassembled WGS sequence"/>
</dbReference>
<evidence type="ECO:0000256" key="4">
    <source>
        <dbReference type="PIRSR" id="PIRSR606118-50"/>
    </source>
</evidence>
<protein>
    <submittedName>
        <fullName evidence="7">IS607 family transposase</fullName>
    </submittedName>
</protein>
<dbReference type="PROSITE" id="PS51736">
    <property type="entry name" value="RECOMBINASES_3"/>
    <property type="match status" value="1"/>
</dbReference>
<evidence type="ECO:0000256" key="2">
    <source>
        <dbReference type="ARBA" id="ARBA00023125"/>
    </source>
</evidence>
<feature type="active site" description="O-(5'-phospho-DNA)-serine intermediate" evidence="4 5">
    <location>
        <position position="58"/>
    </location>
</feature>
<organism evidence="7 8">
    <name type="scientific">Dictyobacter aurantiacus</name>
    <dbReference type="NCBI Taxonomy" id="1936993"/>
    <lineage>
        <taxon>Bacteria</taxon>
        <taxon>Bacillati</taxon>
        <taxon>Chloroflexota</taxon>
        <taxon>Ktedonobacteria</taxon>
        <taxon>Ktedonobacterales</taxon>
        <taxon>Dictyobacteraceae</taxon>
        <taxon>Dictyobacter</taxon>
    </lineage>
</organism>
<dbReference type="PROSITE" id="PS00397">
    <property type="entry name" value="RECOMBINASES_1"/>
    <property type="match status" value="1"/>
</dbReference>
<dbReference type="AlphaFoldDB" id="A0A401ZR36"/>
<dbReference type="Gene3D" id="1.10.287.2170">
    <property type="match status" value="1"/>
</dbReference>
<accession>A0A401ZR36</accession>
<dbReference type="CDD" id="cd03769">
    <property type="entry name" value="SR_IS607_transposase_like"/>
    <property type="match status" value="1"/>
</dbReference>
<keyword evidence="2" id="KW-0238">DNA-binding</keyword>
<dbReference type="Gene3D" id="3.40.50.1390">
    <property type="entry name" value="Resolvase, N-terminal catalytic domain"/>
    <property type="match status" value="1"/>
</dbReference>
<dbReference type="PANTHER" id="PTHR36172:SF1">
    <property type="entry name" value="RESOLVASE-RELATED"/>
    <property type="match status" value="1"/>
</dbReference>
<dbReference type="InterPro" id="IPR036162">
    <property type="entry name" value="Resolvase-like_N_sf"/>
</dbReference>
<evidence type="ECO:0000313" key="7">
    <source>
        <dbReference type="EMBL" id="GCE09378.1"/>
    </source>
</evidence>
<evidence type="ECO:0000259" key="6">
    <source>
        <dbReference type="PROSITE" id="PS51736"/>
    </source>
</evidence>
<keyword evidence="8" id="KW-1185">Reference proteome</keyword>
<dbReference type="EMBL" id="BIFQ01000002">
    <property type="protein sequence ID" value="GCE09378.1"/>
    <property type="molecule type" value="Genomic_DNA"/>
</dbReference>
<dbReference type="InterPro" id="IPR048046">
    <property type="entry name" value="Transpos_IS607"/>
</dbReference>